<gene>
    <name evidence="2" type="ORF">E5S67_04416</name>
</gene>
<keyword evidence="3" id="KW-1185">Reference proteome</keyword>
<evidence type="ECO:0000313" key="2">
    <source>
        <dbReference type="EMBL" id="NQE36651.1"/>
    </source>
</evidence>
<reference evidence="2 3" key="1">
    <citation type="journal article" date="2020" name="Sci. Rep.">
        <title>A novel cyanobacterial geosmin producer, revising GeoA distribution and dispersion patterns in Bacteria.</title>
        <authorList>
            <person name="Churro C."/>
            <person name="Semedo-Aguiar A.P."/>
            <person name="Silva A.D."/>
            <person name="Pereira-Leal J.B."/>
            <person name="Leite R.B."/>
        </authorList>
    </citation>
    <scope>NUCLEOTIDE SEQUENCE [LARGE SCALE GENOMIC DNA]</scope>
    <source>
        <strain evidence="2 3">IPMA8</strain>
    </source>
</reference>
<comment type="caution">
    <text evidence="2">The sequence shown here is derived from an EMBL/GenBank/DDBJ whole genome shotgun (WGS) entry which is preliminary data.</text>
</comment>
<organism evidence="2 3">
    <name type="scientific">Microcoleus asticus IPMA8</name>
    <dbReference type="NCBI Taxonomy" id="2563858"/>
    <lineage>
        <taxon>Bacteria</taxon>
        <taxon>Bacillati</taxon>
        <taxon>Cyanobacteriota</taxon>
        <taxon>Cyanophyceae</taxon>
        <taxon>Oscillatoriophycideae</taxon>
        <taxon>Oscillatoriales</taxon>
        <taxon>Microcoleaceae</taxon>
        <taxon>Microcoleus</taxon>
        <taxon>Microcoleus asticus</taxon>
    </lineage>
</organism>
<dbReference type="InterPro" id="IPR041049">
    <property type="entry name" value="DUF5615"/>
</dbReference>
<sequence length="114" mass="12719">MAGLYADEQFPRVVVELLRALGHDVLTVQEASNANLGIPDEDVLAFAVTKERAVLTLNRIDFIRLHASQPNHAGIIVCKDDQQDRQRMATRISEAISNVETLRGMLVRVNRPSQ</sequence>
<accession>A0ABX2D269</accession>
<dbReference type="RefSeq" id="WP_172190526.1">
    <property type="nucleotide sequence ID" value="NZ_CAWPPK010000311.1"/>
</dbReference>
<proteinExistence type="predicted"/>
<dbReference type="Proteomes" id="UP000702425">
    <property type="component" value="Unassembled WGS sequence"/>
</dbReference>
<evidence type="ECO:0000313" key="3">
    <source>
        <dbReference type="Proteomes" id="UP000702425"/>
    </source>
</evidence>
<dbReference type="EMBL" id="SRRZ01000093">
    <property type="protein sequence ID" value="NQE36651.1"/>
    <property type="molecule type" value="Genomic_DNA"/>
</dbReference>
<evidence type="ECO:0000259" key="1">
    <source>
        <dbReference type="Pfam" id="PF18480"/>
    </source>
</evidence>
<protein>
    <recommendedName>
        <fullName evidence="1">DUF5615 domain-containing protein</fullName>
    </recommendedName>
</protein>
<name>A0ABX2D269_9CYAN</name>
<feature type="domain" description="DUF5615" evidence="1">
    <location>
        <begin position="4"/>
        <end position="111"/>
    </location>
</feature>
<dbReference type="Pfam" id="PF18480">
    <property type="entry name" value="DUF5615"/>
    <property type="match status" value="1"/>
</dbReference>